<feature type="binding site" evidence="5">
    <location>
        <position position="260"/>
    </location>
    <ligand>
        <name>NAD(+)</name>
        <dbReference type="ChEBI" id="CHEBI:57540"/>
    </ligand>
</feature>
<feature type="active site" description="Proton acceptor" evidence="4">
    <location>
        <position position="433"/>
    </location>
</feature>
<evidence type="ECO:0000256" key="6">
    <source>
        <dbReference type="PIRSR" id="PIRSR000350-4"/>
    </source>
</evidence>
<keyword evidence="5" id="KW-0520">NAD</keyword>
<dbReference type="Pfam" id="PF07992">
    <property type="entry name" value="Pyr_redox_2"/>
    <property type="match status" value="1"/>
</dbReference>
<dbReference type="PIRSF" id="PIRSF000350">
    <property type="entry name" value="Mercury_reductase_MerA"/>
    <property type="match status" value="1"/>
</dbReference>
<dbReference type="SUPFAM" id="SSF55424">
    <property type="entry name" value="FAD/NAD-linked reductases, dimerisation (C-terminal) domain"/>
    <property type="match status" value="1"/>
</dbReference>
<keyword evidence="5" id="KW-0547">Nucleotide-binding</keyword>
<dbReference type="AlphaFoldDB" id="A0A7C3PI56"/>
<dbReference type="GO" id="GO:0003955">
    <property type="term" value="F:NAD(P)H dehydrogenase (quinone) activity"/>
    <property type="evidence" value="ECO:0007669"/>
    <property type="project" value="TreeGrafter"/>
</dbReference>
<accession>A0A7C3PI56</accession>
<dbReference type="Pfam" id="PF02852">
    <property type="entry name" value="Pyr_redox_dim"/>
    <property type="match status" value="1"/>
</dbReference>
<dbReference type="PANTHER" id="PTHR43014:SF2">
    <property type="entry name" value="MERCURIC REDUCTASE"/>
    <property type="match status" value="1"/>
</dbReference>
<dbReference type="SUPFAM" id="SSF51905">
    <property type="entry name" value="FAD/NAD(P)-binding domain"/>
    <property type="match status" value="1"/>
</dbReference>
<evidence type="ECO:0000313" key="9">
    <source>
        <dbReference type="EMBL" id="HFN00575.1"/>
    </source>
</evidence>
<dbReference type="Gene3D" id="3.30.390.30">
    <property type="match status" value="1"/>
</dbReference>
<evidence type="ECO:0000256" key="5">
    <source>
        <dbReference type="PIRSR" id="PIRSR000350-3"/>
    </source>
</evidence>
<proteinExistence type="inferred from homology"/>
<dbReference type="InterPro" id="IPR001100">
    <property type="entry name" value="Pyr_nuc-diS_OxRdtase"/>
</dbReference>
<evidence type="ECO:0000256" key="3">
    <source>
        <dbReference type="ARBA" id="ARBA00022827"/>
    </source>
</evidence>
<feature type="disulfide bond" description="Redox-active" evidence="6">
    <location>
        <begin position="41"/>
        <end position="46"/>
    </location>
</feature>
<reference evidence="9" key="1">
    <citation type="journal article" date="2020" name="mSystems">
        <title>Genome- and Community-Level Interaction Insights into Carbon Utilization and Element Cycling Functions of Hydrothermarchaeota in Hydrothermal Sediment.</title>
        <authorList>
            <person name="Zhou Z."/>
            <person name="Liu Y."/>
            <person name="Xu W."/>
            <person name="Pan J."/>
            <person name="Luo Z.H."/>
            <person name="Li M."/>
        </authorList>
    </citation>
    <scope>NUCLEOTIDE SEQUENCE [LARGE SCALE GENOMIC DNA]</scope>
    <source>
        <strain evidence="9">SpSt-418</strain>
    </source>
</reference>
<name>A0A7C3PI56_9CYAN</name>
<dbReference type="EMBL" id="DSRU01000330">
    <property type="protein sequence ID" value="HFN00575.1"/>
    <property type="molecule type" value="Genomic_DNA"/>
</dbReference>
<feature type="domain" description="FAD/NAD(P)-binding" evidence="8">
    <location>
        <begin position="5"/>
        <end position="313"/>
    </location>
</feature>
<evidence type="ECO:0000259" key="8">
    <source>
        <dbReference type="Pfam" id="PF07992"/>
    </source>
</evidence>
<sequence length="458" mass="48957">METADLIVIGSGQGGVPLAADFAKAGKKVVVFERDALGGSCINYGCTPSKAFLAAAHAAGRARQASKLGIHAQVEVDFAVVMERVRGIRSQFNGGTKRRLESAGVRVVCAEATFTGERTVSGGGVTVRAPIVVINTGTSSAIPDFPGLAGTPYLTNRNFFDMQQLPPRLLVVGGGYIALELGQGMARLGSQTKLIVRGDRLLAQEESEVGAVLLDAFKQDGIGLHLNTEVQQVAYTNGVFTLTMSNGKVLDGEALLIATGRKPNTGALNAAVTGVELDAQGFIKIDDQFQTTCSGVYAIGDAAKQPAFTHVSWEDYRRLKAILCGEQRTRSDRVLGYAVYTEPHVGRVGMTLEQAQKQGIAAREVTLPMAHIARSIEWGHDLGFYRMVIDNQTNLILGATLVGYEAAELVHVFLSLMEAKATWQLLEQSVHIHPTYGEALPSLARLLVGEDMSTCPNM</sequence>
<evidence type="ECO:0000256" key="1">
    <source>
        <dbReference type="ARBA" id="ARBA00007532"/>
    </source>
</evidence>
<feature type="binding site" evidence="5">
    <location>
        <position position="301"/>
    </location>
    <ligand>
        <name>FAD</name>
        <dbReference type="ChEBI" id="CHEBI:57692"/>
    </ligand>
</feature>
<evidence type="ECO:0000259" key="7">
    <source>
        <dbReference type="Pfam" id="PF02852"/>
    </source>
</evidence>
<comment type="cofactor">
    <cofactor evidence="5">
        <name>FAD</name>
        <dbReference type="ChEBI" id="CHEBI:57692"/>
    </cofactor>
    <text evidence="5">Binds 1 FAD per subunit.</text>
</comment>
<comment type="caution">
    <text evidence="9">The sequence shown here is derived from an EMBL/GenBank/DDBJ whole genome shotgun (WGS) entry which is preliminary data.</text>
</comment>
<organism evidence="9">
    <name type="scientific">Oscillatoriales cyanobacterium SpSt-418</name>
    <dbReference type="NCBI Taxonomy" id="2282169"/>
    <lineage>
        <taxon>Bacteria</taxon>
        <taxon>Bacillati</taxon>
        <taxon>Cyanobacteriota</taxon>
        <taxon>Cyanophyceae</taxon>
        <taxon>Oscillatoriophycideae</taxon>
        <taxon>Oscillatoriales</taxon>
    </lineage>
</organism>
<dbReference type="Gene3D" id="3.50.50.60">
    <property type="entry name" value="FAD/NAD(P)-binding domain"/>
    <property type="match status" value="2"/>
</dbReference>
<feature type="domain" description="Pyridine nucleotide-disulphide oxidoreductase dimerisation" evidence="7">
    <location>
        <begin position="338"/>
        <end position="441"/>
    </location>
</feature>
<dbReference type="InterPro" id="IPR016156">
    <property type="entry name" value="FAD/NAD-linked_Rdtase_dimer_sf"/>
</dbReference>
<feature type="binding site" evidence="5">
    <location>
        <begin position="173"/>
        <end position="180"/>
    </location>
    <ligand>
        <name>NAD(+)</name>
        <dbReference type="ChEBI" id="CHEBI:57540"/>
    </ligand>
</feature>
<protein>
    <submittedName>
        <fullName evidence="9">Dihydrolipoyl dehydrogenase</fullName>
    </submittedName>
</protein>
<dbReference type="InterPro" id="IPR036188">
    <property type="entry name" value="FAD/NAD-bd_sf"/>
</dbReference>
<keyword evidence="2" id="KW-0285">Flavoprotein</keyword>
<dbReference type="GO" id="GO:0050660">
    <property type="term" value="F:flavin adenine dinucleotide binding"/>
    <property type="evidence" value="ECO:0007669"/>
    <property type="project" value="TreeGrafter"/>
</dbReference>
<feature type="binding site" evidence="5">
    <location>
        <position position="50"/>
    </location>
    <ligand>
        <name>FAD</name>
        <dbReference type="ChEBI" id="CHEBI:57692"/>
    </ligand>
</feature>
<evidence type="ECO:0000256" key="2">
    <source>
        <dbReference type="ARBA" id="ARBA00022630"/>
    </source>
</evidence>
<dbReference type="PRINTS" id="PR00368">
    <property type="entry name" value="FADPNR"/>
</dbReference>
<dbReference type="InterPro" id="IPR023753">
    <property type="entry name" value="FAD/NAD-binding_dom"/>
</dbReference>
<comment type="similarity">
    <text evidence="1">Belongs to the class-I pyridine nucleotide-disulfide oxidoreductase family.</text>
</comment>
<dbReference type="PRINTS" id="PR00411">
    <property type="entry name" value="PNDRDTASEI"/>
</dbReference>
<keyword evidence="3 5" id="KW-0274">FAD</keyword>
<dbReference type="InterPro" id="IPR004099">
    <property type="entry name" value="Pyr_nucl-diS_OxRdtase_dimer"/>
</dbReference>
<gene>
    <name evidence="9" type="ORF">ENR64_23060</name>
</gene>
<evidence type="ECO:0000256" key="4">
    <source>
        <dbReference type="PIRSR" id="PIRSR000350-2"/>
    </source>
</evidence>
<dbReference type="PANTHER" id="PTHR43014">
    <property type="entry name" value="MERCURIC REDUCTASE"/>
    <property type="match status" value="1"/>
</dbReference>